<accession>A0ABR2Y3N7</accession>
<evidence type="ECO:0000313" key="1">
    <source>
        <dbReference type="EMBL" id="KAK9780698.1"/>
    </source>
</evidence>
<name>A0ABR2Y3N7_9PEZI</name>
<reference evidence="1 2" key="1">
    <citation type="submission" date="2024-02" db="EMBL/GenBank/DDBJ databases">
        <title>First draft genome assembly of two strains of Seiridium cardinale.</title>
        <authorList>
            <person name="Emiliani G."/>
            <person name="Scali E."/>
        </authorList>
    </citation>
    <scope>NUCLEOTIDE SEQUENCE [LARGE SCALE GENOMIC DNA]</scope>
    <source>
        <strain evidence="1 2">BM-138-000479</strain>
    </source>
</reference>
<dbReference type="EMBL" id="JARVKM010000005">
    <property type="protein sequence ID" value="KAK9780698.1"/>
    <property type="molecule type" value="Genomic_DNA"/>
</dbReference>
<protein>
    <submittedName>
        <fullName evidence="1">Uncharacterized protein</fullName>
    </submittedName>
</protein>
<sequence length="101" mass="11457">MHVGAPIHDFEDDDLAIPMTGGFKSDFSRQRLGTLPKIWVAYDGHFTVYERPVPMSSSEEFEPMEAGLPYLDMALPLRAHTSLMPKTTLRKIHPITRESTK</sequence>
<comment type="caution">
    <text evidence="1">The sequence shown here is derived from an EMBL/GenBank/DDBJ whole genome shotgun (WGS) entry which is preliminary data.</text>
</comment>
<keyword evidence="2" id="KW-1185">Reference proteome</keyword>
<organism evidence="1 2">
    <name type="scientific">Seiridium cardinale</name>
    <dbReference type="NCBI Taxonomy" id="138064"/>
    <lineage>
        <taxon>Eukaryota</taxon>
        <taxon>Fungi</taxon>
        <taxon>Dikarya</taxon>
        <taxon>Ascomycota</taxon>
        <taxon>Pezizomycotina</taxon>
        <taxon>Sordariomycetes</taxon>
        <taxon>Xylariomycetidae</taxon>
        <taxon>Amphisphaeriales</taxon>
        <taxon>Sporocadaceae</taxon>
        <taxon>Seiridium</taxon>
    </lineage>
</organism>
<evidence type="ECO:0000313" key="2">
    <source>
        <dbReference type="Proteomes" id="UP001465668"/>
    </source>
</evidence>
<dbReference type="Proteomes" id="UP001465668">
    <property type="component" value="Unassembled WGS sequence"/>
</dbReference>
<proteinExistence type="predicted"/>
<gene>
    <name evidence="1" type="ORF">SCAR479_01884</name>
</gene>